<evidence type="ECO:0000313" key="2">
    <source>
        <dbReference type="EMBL" id="NDU95913.1"/>
    </source>
</evidence>
<dbReference type="EMBL" id="JAAFZH010000005">
    <property type="protein sequence ID" value="NDU95913.1"/>
    <property type="molecule type" value="Genomic_DNA"/>
</dbReference>
<name>A0A6L9LAS5_9BACT</name>
<organism evidence="2 3">
    <name type="scientific">Spirosoma terrae</name>
    <dbReference type="NCBI Taxonomy" id="1968276"/>
    <lineage>
        <taxon>Bacteria</taxon>
        <taxon>Pseudomonadati</taxon>
        <taxon>Bacteroidota</taxon>
        <taxon>Cytophagia</taxon>
        <taxon>Cytophagales</taxon>
        <taxon>Cytophagaceae</taxon>
        <taxon>Spirosoma</taxon>
    </lineage>
</organism>
<evidence type="ECO:0000313" key="3">
    <source>
        <dbReference type="Proteomes" id="UP000474175"/>
    </source>
</evidence>
<sequence length="295" mass="33736">MTMPFAGFKYPDSFNIGDHIQSLAAEQFIPSVTKRFNRDNLRHVKYSKPISLIMNGWFSHNPRNTFPPASNIIPIYWGLHLTNWNTTIDYLISSTATIDHLKLHSPIGCRDLYTHQKITSLGIESFYSKCLTLTFPKRKVKHSQKWIMIVDVPVPLPGFVESVSIRVSHQLSSDVSERDKFKQASQVLALYRDCASMVITSRLHCALPCIAMGIPVIFIGNPFDYRVSLISDLGLPIYQVPSSVYSYDGNLQRESLLGFWQSINWDPKVIDFESEKAKLIQRFTDHLSLMISKHQ</sequence>
<dbReference type="Pfam" id="PF04230">
    <property type="entry name" value="PS_pyruv_trans"/>
    <property type="match status" value="1"/>
</dbReference>
<dbReference type="RefSeq" id="WP_163948914.1">
    <property type="nucleotide sequence ID" value="NZ_JAAFZH010000005.1"/>
</dbReference>
<proteinExistence type="predicted"/>
<feature type="domain" description="Polysaccharide pyruvyl transferase" evidence="1">
    <location>
        <begin position="15"/>
        <end position="221"/>
    </location>
</feature>
<gene>
    <name evidence="2" type="ORF">GK108_13605</name>
</gene>
<accession>A0A6L9LAS5</accession>
<comment type="caution">
    <text evidence="2">The sequence shown here is derived from an EMBL/GenBank/DDBJ whole genome shotgun (WGS) entry which is preliminary data.</text>
</comment>
<dbReference type="AlphaFoldDB" id="A0A6L9LAS5"/>
<protein>
    <submittedName>
        <fullName evidence="2">Polysaccharide pyruvyl transferase family protein</fullName>
    </submittedName>
</protein>
<evidence type="ECO:0000259" key="1">
    <source>
        <dbReference type="Pfam" id="PF04230"/>
    </source>
</evidence>
<dbReference type="InterPro" id="IPR007345">
    <property type="entry name" value="Polysacch_pyruvyl_Trfase"/>
</dbReference>
<keyword evidence="3" id="KW-1185">Reference proteome</keyword>
<keyword evidence="2" id="KW-0808">Transferase</keyword>
<dbReference type="Proteomes" id="UP000474175">
    <property type="component" value="Unassembled WGS sequence"/>
</dbReference>
<dbReference type="GO" id="GO:0016740">
    <property type="term" value="F:transferase activity"/>
    <property type="evidence" value="ECO:0007669"/>
    <property type="project" value="UniProtKB-KW"/>
</dbReference>
<reference evidence="2 3" key="1">
    <citation type="submission" date="2020-02" db="EMBL/GenBank/DDBJ databases">
        <title>Draft genome sequence of two Spirosoma agri KCTC 52727 and Spirosoma terrae KCTC 52035.</title>
        <authorList>
            <person name="Rojas J."/>
            <person name="Ambika Manirajan B."/>
            <person name="Suarez C."/>
            <person name="Ratering S."/>
            <person name="Schnell S."/>
        </authorList>
    </citation>
    <scope>NUCLEOTIDE SEQUENCE [LARGE SCALE GENOMIC DNA]</scope>
    <source>
        <strain evidence="2 3">KCTC 52035</strain>
    </source>
</reference>